<organism evidence="1">
    <name type="scientific">marine metagenome</name>
    <dbReference type="NCBI Taxonomy" id="408172"/>
    <lineage>
        <taxon>unclassified sequences</taxon>
        <taxon>metagenomes</taxon>
        <taxon>ecological metagenomes</taxon>
    </lineage>
</organism>
<sequence>VKTLDYRRKLLMHAQRGTRTHTPLRATDFKSVVSTIPPPGHK</sequence>
<reference evidence="1" key="1">
    <citation type="submission" date="2018-05" db="EMBL/GenBank/DDBJ databases">
        <authorList>
            <person name="Lanie J.A."/>
            <person name="Ng W.-L."/>
            <person name="Kazmierczak K.M."/>
            <person name="Andrzejewski T.M."/>
            <person name="Davidsen T.M."/>
            <person name="Wayne K.J."/>
            <person name="Tettelin H."/>
            <person name="Glass J.I."/>
            <person name="Rusch D."/>
            <person name="Podicherti R."/>
            <person name="Tsui H.-C.T."/>
            <person name="Winkler M.E."/>
        </authorList>
    </citation>
    <scope>NUCLEOTIDE SEQUENCE</scope>
</reference>
<name>A0A383ALE2_9ZZZZ</name>
<dbReference type="AlphaFoldDB" id="A0A383ALE2"/>
<evidence type="ECO:0000313" key="1">
    <source>
        <dbReference type="EMBL" id="SVE08647.1"/>
    </source>
</evidence>
<feature type="non-terminal residue" evidence="1">
    <location>
        <position position="1"/>
    </location>
</feature>
<protein>
    <submittedName>
        <fullName evidence="1">Uncharacterized protein</fullName>
    </submittedName>
</protein>
<gene>
    <name evidence="1" type="ORF">METZ01_LOCUS461501</name>
</gene>
<dbReference type="EMBL" id="UINC01193170">
    <property type="protein sequence ID" value="SVE08647.1"/>
    <property type="molecule type" value="Genomic_DNA"/>
</dbReference>
<proteinExistence type="predicted"/>
<accession>A0A383ALE2</accession>